<evidence type="ECO:0000313" key="4">
    <source>
        <dbReference type="EMBL" id="GFR48889.1"/>
    </source>
</evidence>
<feature type="region of interest" description="Disordered" evidence="1">
    <location>
        <begin position="627"/>
        <end position="756"/>
    </location>
</feature>
<gene>
    <name evidence="4" type="ORF">Agub_g10833</name>
</gene>
<accession>A0AAD3HPC7</accession>
<dbReference type="Proteomes" id="UP001054857">
    <property type="component" value="Unassembled WGS sequence"/>
</dbReference>
<keyword evidence="5" id="KW-1185">Reference proteome</keyword>
<evidence type="ECO:0000256" key="1">
    <source>
        <dbReference type="SAM" id="MobiDB-lite"/>
    </source>
</evidence>
<feature type="domain" description="Peptidase M11 gametolysin" evidence="3">
    <location>
        <begin position="249"/>
        <end position="533"/>
    </location>
</feature>
<feature type="chain" id="PRO_5042220131" description="Peptidase M11 gametolysin domain-containing protein" evidence="2">
    <location>
        <begin position="26"/>
        <end position="756"/>
    </location>
</feature>
<evidence type="ECO:0000313" key="5">
    <source>
        <dbReference type="Proteomes" id="UP001054857"/>
    </source>
</evidence>
<dbReference type="PANTHER" id="PTHR24216">
    <property type="entry name" value="PAXILLIN-RELATED"/>
    <property type="match status" value="1"/>
</dbReference>
<sequence length="756" mass="80716">MARSELQLAAVMVFIWLLADFGVQAQPLMDVQVSVPVKGEFVMYYVEPFKTKPRAAASSKPALLQPGLMYQLIDRLSDGTPVSITLNFDKPPSLKTGDVVAIPLTITIPSTVAAKVTGGAPAPSGIRRLLRGSSSSRVGAGSAAGAPQDEEARRRFLADTALPLSSLVSTLGSSGGLMSVKVTGAATVLSSTLVKGGGLTLGGTPKNVSSITFLFKSTNCEYGSISTPNMDLARLKENWYDQGDDAAYVATLERHHKVCSFNQLLFPPELNPVFEVDIACKGTIPGKGPYDLMYGKGNGVDLDNELYALAYLGKQYVQQNYPSLYRQWDTIFARRVFFWPFNFGKDYFILGGSGLAPIGCGTACNIYMNPSEFDTKPDMPNVFHEFGHTYGLQHSKMGLPDPNDKCNYDTLLETSDPMGIADQLDVDKTITCMSAPQVYKAGWGSPLVGGSLNIADLGVGVSKHYILPAMALTSKNMLRIVVNQTGLVYDPVMRPERAVYVSYRVRQAQVGTYDSGLRDELHKRVWIHQYDDSYNGFSGQTCAWLLSVLSDEANQVYDAFGPLSRTALLMNVVAPNTSSGLLVELVNKTDAAATVRLCVFSDKAENKVAGGCFNGIDDDCDGLADADDPDCANSVQPVTRQPPPPPPPPSPAPPPPPSPPPPRPPPPSPSLRSPPPPPPPTSPPPPSPPLPPSPRQSPSPAPASLSPPPQPPPPPPPRPPSPRPPTPPPPPPQTSSPPPPPPPRSPSPPPPLQSPP</sequence>
<dbReference type="PANTHER" id="PTHR24216:SF65">
    <property type="entry name" value="PAXILLIN-LIKE PROTEIN 1"/>
    <property type="match status" value="1"/>
</dbReference>
<name>A0AAD3HPC7_9CHLO</name>
<organism evidence="4 5">
    <name type="scientific">Astrephomene gubernaculifera</name>
    <dbReference type="NCBI Taxonomy" id="47775"/>
    <lineage>
        <taxon>Eukaryota</taxon>
        <taxon>Viridiplantae</taxon>
        <taxon>Chlorophyta</taxon>
        <taxon>core chlorophytes</taxon>
        <taxon>Chlorophyceae</taxon>
        <taxon>CS clade</taxon>
        <taxon>Chlamydomonadales</taxon>
        <taxon>Astrephomenaceae</taxon>
        <taxon>Astrephomene</taxon>
    </lineage>
</organism>
<feature type="signal peptide" evidence="2">
    <location>
        <begin position="1"/>
        <end position="25"/>
    </location>
</feature>
<dbReference type="PRINTS" id="PR01217">
    <property type="entry name" value="PRICHEXTENSN"/>
</dbReference>
<feature type="non-terminal residue" evidence="4">
    <location>
        <position position="756"/>
    </location>
</feature>
<dbReference type="Pfam" id="PF05548">
    <property type="entry name" value="Peptidase_M11"/>
    <property type="match status" value="1"/>
</dbReference>
<reference evidence="4 5" key="1">
    <citation type="journal article" date="2021" name="Sci. Rep.">
        <title>Genome sequencing of the multicellular alga Astrephomene provides insights into convergent evolution of germ-soma differentiation.</title>
        <authorList>
            <person name="Yamashita S."/>
            <person name="Yamamoto K."/>
            <person name="Matsuzaki R."/>
            <person name="Suzuki S."/>
            <person name="Yamaguchi H."/>
            <person name="Hirooka S."/>
            <person name="Minakuchi Y."/>
            <person name="Miyagishima S."/>
            <person name="Kawachi M."/>
            <person name="Toyoda A."/>
            <person name="Nozaki H."/>
        </authorList>
    </citation>
    <scope>NUCLEOTIDE SEQUENCE [LARGE SCALE GENOMIC DNA]</scope>
    <source>
        <strain evidence="4 5">NIES-4017</strain>
    </source>
</reference>
<proteinExistence type="predicted"/>
<feature type="compositionally biased region" description="Pro residues" evidence="1">
    <location>
        <begin position="640"/>
        <end position="756"/>
    </location>
</feature>
<keyword evidence="2" id="KW-0732">Signal</keyword>
<dbReference type="InterPro" id="IPR008752">
    <property type="entry name" value="Peptidase_M11"/>
</dbReference>
<dbReference type="AlphaFoldDB" id="A0AAD3HPC7"/>
<protein>
    <recommendedName>
        <fullName evidence="3">Peptidase M11 gametolysin domain-containing protein</fullName>
    </recommendedName>
</protein>
<dbReference type="EMBL" id="BMAR01000026">
    <property type="protein sequence ID" value="GFR48889.1"/>
    <property type="molecule type" value="Genomic_DNA"/>
</dbReference>
<evidence type="ECO:0000256" key="2">
    <source>
        <dbReference type="SAM" id="SignalP"/>
    </source>
</evidence>
<evidence type="ECO:0000259" key="3">
    <source>
        <dbReference type="Pfam" id="PF05548"/>
    </source>
</evidence>
<comment type="caution">
    <text evidence="4">The sequence shown here is derived from an EMBL/GenBank/DDBJ whole genome shotgun (WGS) entry which is preliminary data.</text>
</comment>